<feature type="region of interest" description="Disordered" evidence="1">
    <location>
        <begin position="178"/>
        <end position="199"/>
    </location>
</feature>
<dbReference type="OrthoDB" id="5653112at2"/>
<dbReference type="STRING" id="447.Lboz_1703"/>
<gene>
    <name evidence="2" type="ORF">Lboz_1703</name>
</gene>
<accession>A0A0W0RT64</accession>
<evidence type="ECO:0000313" key="3">
    <source>
        <dbReference type="Proteomes" id="UP000054695"/>
    </source>
</evidence>
<evidence type="ECO:0000256" key="1">
    <source>
        <dbReference type="SAM" id="MobiDB-lite"/>
    </source>
</evidence>
<name>A0A0W0RT64_LEGBO</name>
<dbReference type="RefSeq" id="WP_058459345.1">
    <property type="nucleotide sequence ID" value="NZ_CAAAIY010000001.1"/>
</dbReference>
<feature type="region of interest" description="Disordered" evidence="1">
    <location>
        <begin position="301"/>
        <end position="351"/>
    </location>
</feature>
<feature type="compositionally biased region" description="Polar residues" evidence="1">
    <location>
        <begin position="342"/>
        <end position="351"/>
    </location>
</feature>
<proteinExistence type="predicted"/>
<comment type="caution">
    <text evidence="2">The sequence shown here is derived from an EMBL/GenBank/DDBJ whole genome shotgun (WGS) entry which is preliminary data.</text>
</comment>
<sequence>MPNSIVPFRVDFEKDGTSVSSRAQAIKILDEVARLHANGAKTVGITYSANKDQTDKIIDIYNKGGWKTGTSGANQATVISEIEQLLTEPKYKHLQSVYRTVPITTMEYDSKGKPAPAKDTAVKQSLDHASKFMESGGVLLGWTNQKTPPGKLAIGGGVAAGVQTPGQKQMINDWVKNNLPPPSLEDDIPLTPPKKTVSETSQLQALQMLEKEESARKKKSTSVQSEQTEALLEAYKKHCGEEWFKNNPPQKNDEGRLNLSFKSDEDMADFFKKQADSGKSFIMIDEKTNKVIAFSNGDGKLYRPGKEGPQEITDKSIMPKESDMKDLPDLDGFKIPAKETTQESNTQLQQV</sequence>
<organism evidence="2 3">
    <name type="scientific">Legionella bozemanae</name>
    <name type="common">Fluoribacter bozemanae</name>
    <dbReference type="NCBI Taxonomy" id="447"/>
    <lineage>
        <taxon>Bacteria</taxon>
        <taxon>Pseudomonadati</taxon>
        <taxon>Pseudomonadota</taxon>
        <taxon>Gammaproteobacteria</taxon>
        <taxon>Legionellales</taxon>
        <taxon>Legionellaceae</taxon>
        <taxon>Legionella</taxon>
    </lineage>
</organism>
<dbReference type="AlphaFoldDB" id="A0A0W0RT64"/>
<evidence type="ECO:0000313" key="2">
    <source>
        <dbReference type="EMBL" id="KTC74263.1"/>
    </source>
</evidence>
<dbReference type="Proteomes" id="UP000054695">
    <property type="component" value="Unassembled WGS sequence"/>
</dbReference>
<feature type="compositionally biased region" description="Basic and acidic residues" evidence="1">
    <location>
        <begin position="301"/>
        <end position="341"/>
    </location>
</feature>
<protein>
    <submittedName>
        <fullName evidence="2">Substrate of the Dot/Icm secretion system</fullName>
    </submittedName>
</protein>
<dbReference type="EMBL" id="LNXU01000017">
    <property type="protein sequence ID" value="KTC74263.1"/>
    <property type="molecule type" value="Genomic_DNA"/>
</dbReference>
<keyword evidence="3" id="KW-1185">Reference proteome</keyword>
<dbReference type="PATRIC" id="fig|447.4.peg.1814"/>
<reference evidence="2 3" key="1">
    <citation type="submission" date="2015-11" db="EMBL/GenBank/DDBJ databases">
        <title>Genomic analysis of 38 Legionella species identifies large and diverse effector repertoires.</title>
        <authorList>
            <person name="Burstein D."/>
            <person name="Amaro F."/>
            <person name="Zusman T."/>
            <person name="Lifshitz Z."/>
            <person name="Cohen O."/>
            <person name="Gilbert J.A."/>
            <person name="Pupko T."/>
            <person name="Shuman H.A."/>
            <person name="Segal G."/>
        </authorList>
    </citation>
    <scope>NUCLEOTIDE SEQUENCE [LARGE SCALE GENOMIC DNA]</scope>
    <source>
        <strain evidence="2 3">WIGA</strain>
    </source>
</reference>